<dbReference type="Gene3D" id="3.60.10.10">
    <property type="entry name" value="Endonuclease/exonuclease/phosphatase"/>
    <property type="match status" value="1"/>
</dbReference>
<feature type="chain" id="PRO_5001776146" description="Endonuclease/exonuclease/phosphatase domain-containing protein" evidence="1">
    <location>
        <begin position="30"/>
        <end position="297"/>
    </location>
</feature>
<dbReference type="STRING" id="246786.GS18_0207160"/>
<gene>
    <name evidence="3" type="ORF">GS18_0207160</name>
</gene>
<reference evidence="3 4" key="1">
    <citation type="journal article" date="2005" name="Int. J. Syst. Evol. Microbiol.">
        <title>Bacillus cibi sp. nov., isolated from jeotgal, a traditional Korean fermented seafood.</title>
        <authorList>
            <person name="Yoon J.H."/>
            <person name="Lee C.H."/>
            <person name="Oh T.K."/>
        </authorList>
    </citation>
    <scope>NUCLEOTIDE SEQUENCE [LARGE SCALE GENOMIC DNA]</scope>
    <source>
        <strain evidence="3 4">DSM 16189</strain>
    </source>
</reference>
<dbReference type="SUPFAM" id="SSF56219">
    <property type="entry name" value="DNase I-like"/>
    <property type="match status" value="1"/>
</dbReference>
<dbReference type="InterPro" id="IPR036691">
    <property type="entry name" value="Endo/exonu/phosph_ase_sf"/>
</dbReference>
<feature type="signal peptide" evidence="1">
    <location>
        <begin position="1"/>
        <end position="29"/>
    </location>
</feature>
<dbReference type="GO" id="GO:0000175">
    <property type="term" value="F:3'-5'-RNA exonuclease activity"/>
    <property type="evidence" value="ECO:0007669"/>
    <property type="project" value="TreeGrafter"/>
</dbReference>
<feature type="domain" description="Endonuclease/exonuclease/phosphatase" evidence="2">
    <location>
        <begin position="39"/>
        <end position="285"/>
    </location>
</feature>
<evidence type="ECO:0000313" key="3">
    <source>
        <dbReference type="EMBL" id="KEZ53369.1"/>
    </source>
</evidence>
<proteinExistence type="predicted"/>
<comment type="caution">
    <text evidence="3">The sequence shown here is derived from an EMBL/GenBank/DDBJ whole genome shotgun (WGS) entry which is preliminary data.</text>
</comment>
<keyword evidence="1" id="KW-0732">Signal</keyword>
<dbReference type="InterPro" id="IPR050410">
    <property type="entry name" value="CCR4/nocturin_mRNA_transcr"/>
</dbReference>
<dbReference type="AlphaFoldDB" id="A0A084H1A7"/>
<evidence type="ECO:0000313" key="4">
    <source>
        <dbReference type="Proteomes" id="UP000028549"/>
    </source>
</evidence>
<sequence>MSVKKLTVLLIPSLAFMLLPSTIINPISAAPTDTAMRLMTYNVRYLNSSDPSPHTWAERLPAIVKLIQKENPDIIGTQEAVYQQIQDLDASLPEYNWVGIGREGGSSGEYTAIFYRSDRYELLEYNYFWLSDTPETVGSKNWGNVISRMATWAKFSDRKTNQSFYVINTHFDHVSAEAREKSAALVLEKIKNFDSSLPVVLTGDFNAAPGSPPYQLLTREGAFKDSWKTAAVRINENLGTLNRFKDPTGEGPKRRIDWILTKRNVLADTVKIVNDYENGQFPSDHFPVVADLRIVGR</sequence>
<dbReference type="PANTHER" id="PTHR12121">
    <property type="entry name" value="CARBON CATABOLITE REPRESSOR PROTEIN 4"/>
    <property type="match status" value="1"/>
</dbReference>
<dbReference type="Proteomes" id="UP000028549">
    <property type="component" value="Unassembled WGS sequence"/>
</dbReference>
<dbReference type="RefSeq" id="WP_029566437.1">
    <property type="nucleotide sequence ID" value="NZ_JNVC02000002.1"/>
</dbReference>
<name>A0A084H1A7_METID</name>
<dbReference type="CDD" id="cd09083">
    <property type="entry name" value="EEP-1"/>
    <property type="match status" value="1"/>
</dbReference>
<evidence type="ECO:0000259" key="2">
    <source>
        <dbReference type="Pfam" id="PF03372"/>
    </source>
</evidence>
<keyword evidence="4" id="KW-1185">Reference proteome</keyword>
<accession>A0A084H1A7</accession>
<organism evidence="3 4">
    <name type="scientific">Metabacillus indicus</name>
    <name type="common">Bacillus indicus</name>
    <dbReference type="NCBI Taxonomy" id="246786"/>
    <lineage>
        <taxon>Bacteria</taxon>
        <taxon>Bacillati</taxon>
        <taxon>Bacillota</taxon>
        <taxon>Bacilli</taxon>
        <taxon>Bacillales</taxon>
        <taxon>Bacillaceae</taxon>
        <taxon>Metabacillus</taxon>
    </lineage>
</organism>
<protein>
    <recommendedName>
        <fullName evidence="2">Endonuclease/exonuclease/phosphatase domain-containing protein</fullName>
    </recommendedName>
</protein>
<dbReference type="InterPro" id="IPR005135">
    <property type="entry name" value="Endo/exonuclease/phosphatase"/>
</dbReference>
<dbReference type="EMBL" id="JNVC02000002">
    <property type="protein sequence ID" value="KEZ53369.1"/>
    <property type="molecule type" value="Genomic_DNA"/>
</dbReference>
<dbReference type="PANTHER" id="PTHR12121:SF36">
    <property type="entry name" value="ENDONUCLEASE_EXONUCLEASE_PHOSPHATASE DOMAIN-CONTAINING PROTEIN"/>
    <property type="match status" value="1"/>
</dbReference>
<dbReference type="Pfam" id="PF03372">
    <property type="entry name" value="Exo_endo_phos"/>
    <property type="match status" value="1"/>
</dbReference>
<evidence type="ECO:0000256" key="1">
    <source>
        <dbReference type="SAM" id="SignalP"/>
    </source>
</evidence>